<evidence type="ECO:0000256" key="1">
    <source>
        <dbReference type="ARBA" id="ARBA00004123"/>
    </source>
</evidence>
<comment type="subcellular location">
    <subcellularLocation>
        <location evidence="1">Nucleus</location>
    </subcellularLocation>
</comment>
<organism evidence="7 8">
    <name type="scientific">Sarcoptes scabiei</name>
    <name type="common">Itch mite</name>
    <name type="synonym">Acarus scabiei</name>
    <dbReference type="NCBI Taxonomy" id="52283"/>
    <lineage>
        <taxon>Eukaryota</taxon>
        <taxon>Metazoa</taxon>
        <taxon>Ecdysozoa</taxon>
        <taxon>Arthropoda</taxon>
        <taxon>Chelicerata</taxon>
        <taxon>Arachnida</taxon>
        <taxon>Acari</taxon>
        <taxon>Acariformes</taxon>
        <taxon>Sarcoptiformes</taxon>
        <taxon>Astigmata</taxon>
        <taxon>Psoroptidia</taxon>
        <taxon>Sarcoptoidea</taxon>
        <taxon>Sarcoptidae</taxon>
        <taxon>Sarcoptinae</taxon>
        <taxon>Sarcoptes</taxon>
    </lineage>
</organism>
<dbReference type="GO" id="GO:0005634">
    <property type="term" value="C:nucleus"/>
    <property type="evidence" value="ECO:0007669"/>
    <property type="project" value="UniProtKB-SubCell"/>
</dbReference>
<feature type="region of interest" description="Disordered" evidence="6">
    <location>
        <begin position="239"/>
        <end position="277"/>
    </location>
</feature>
<accession>A0A131ZTG3</accession>
<sequence>MCDSITPYFAQTATGSLQMAYLGGNSGGGNIGGHHHHHHHHNHHHHQHHPDSLNSHPHPNLLHHHPQHHHPPPPHLHHLHSSLVHPCMAPSGTPSPVSPTSPTNSHPHVHHHSTVAANHLMMMEQQMNSHHHHIPSHGQPTHHPHNHPNQVSSPSLQTQPPHHIAHSGLNESSGGNHLIYSTNNQNASPPLPPRAHQNPSALHYGNHLTSINLNNHNHIQHQQPPYPRFPPYDKIVEQQQQQLRKFSASPHETSQNDNNTFYSSNNSGNSNGAPPTAIATQIGNNQIGIVGGTPTPYGDCGERSSITPTSLDGSNGTYNCKMINEGVMTPIGHGSPSPPTMHHLHQQQQQLYSHDGHLDSPGPPQSQSAISSPLYPWMRSQFGE</sequence>
<dbReference type="VEuPathDB" id="VectorBase:SSCA008404"/>
<feature type="compositionally biased region" description="Basic residues" evidence="6">
    <location>
        <begin position="33"/>
        <end position="48"/>
    </location>
</feature>
<feature type="compositionally biased region" description="Basic residues" evidence="6">
    <location>
        <begin position="61"/>
        <end position="80"/>
    </location>
</feature>
<dbReference type="GO" id="GO:0003677">
    <property type="term" value="F:DNA binding"/>
    <property type="evidence" value="ECO:0007669"/>
    <property type="project" value="UniProtKB-KW"/>
</dbReference>
<feature type="compositionally biased region" description="Polar residues" evidence="6">
    <location>
        <begin position="150"/>
        <end position="160"/>
    </location>
</feature>
<keyword evidence="4" id="KW-0371">Homeobox</keyword>
<keyword evidence="2" id="KW-0217">Developmental protein</keyword>
<reference evidence="7 8" key="1">
    <citation type="journal article" date="2015" name="Parasit. Vectors">
        <title>Draft genome of the scabies mite.</title>
        <authorList>
            <person name="Rider S.D.Jr."/>
            <person name="Morgan M.S."/>
            <person name="Arlian L.G."/>
        </authorList>
    </citation>
    <scope>NUCLEOTIDE SEQUENCE [LARGE SCALE GENOMIC DNA]</scope>
    <source>
        <strain evidence="7">Arlian Lab</strain>
    </source>
</reference>
<evidence type="ECO:0000313" key="7">
    <source>
        <dbReference type="EMBL" id="KPM01018.1"/>
    </source>
</evidence>
<name>A0A131ZTG3_SARSC</name>
<feature type="region of interest" description="Disordered" evidence="6">
    <location>
        <begin position="27"/>
        <end position="111"/>
    </location>
</feature>
<protein>
    <submittedName>
        <fullName evidence="7">Uncharacterized protein</fullName>
    </submittedName>
</protein>
<dbReference type="GO" id="GO:0003700">
    <property type="term" value="F:DNA-binding transcription factor activity"/>
    <property type="evidence" value="ECO:0007669"/>
    <property type="project" value="InterPro"/>
</dbReference>
<dbReference type="Proteomes" id="UP000616769">
    <property type="component" value="Unassembled WGS sequence"/>
</dbReference>
<feature type="compositionally biased region" description="Basic residues" evidence="6">
    <location>
        <begin position="129"/>
        <end position="146"/>
    </location>
</feature>
<evidence type="ECO:0000256" key="5">
    <source>
        <dbReference type="ARBA" id="ARBA00023242"/>
    </source>
</evidence>
<feature type="compositionally biased region" description="Polar residues" evidence="6">
    <location>
        <begin position="239"/>
        <end position="262"/>
    </location>
</feature>
<dbReference type="PROSITE" id="PS00032">
    <property type="entry name" value="ANTENNAPEDIA"/>
    <property type="match status" value="1"/>
</dbReference>
<feature type="compositionally biased region" description="Low complexity" evidence="6">
    <location>
        <begin position="94"/>
        <end position="106"/>
    </location>
</feature>
<evidence type="ECO:0000256" key="4">
    <source>
        <dbReference type="ARBA" id="ARBA00023155"/>
    </source>
</evidence>
<feature type="compositionally biased region" description="Polar residues" evidence="6">
    <location>
        <begin position="169"/>
        <end position="188"/>
    </location>
</feature>
<keyword evidence="5" id="KW-0539">Nucleus</keyword>
<dbReference type="InterPro" id="IPR001827">
    <property type="entry name" value="Homeobox_Antennapedia_CS"/>
</dbReference>
<evidence type="ECO:0000256" key="3">
    <source>
        <dbReference type="ARBA" id="ARBA00023125"/>
    </source>
</evidence>
<evidence type="ECO:0000256" key="6">
    <source>
        <dbReference type="SAM" id="MobiDB-lite"/>
    </source>
</evidence>
<evidence type="ECO:0000313" key="8">
    <source>
        <dbReference type="Proteomes" id="UP000616769"/>
    </source>
</evidence>
<dbReference type="EMBL" id="JXLN01000830">
    <property type="protein sequence ID" value="KPM01018.1"/>
    <property type="molecule type" value="Genomic_DNA"/>
</dbReference>
<feature type="region of interest" description="Disordered" evidence="6">
    <location>
        <begin position="127"/>
        <end position="205"/>
    </location>
</feature>
<dbReference type="AlphaFoldDB" id="A0A131ZTG3"/>
<gene>
    <name evidence="7" type="ORF">QR98_0004690</name>
</gene>
<keyword evidence="3" id="KW-0238">DNA-binding</keyword>
<feature type="region of interest" description="Disordered" evidence="6">
    <location>
        <begin position="334"/>
        <end position="375"/>
    </location>
</feature>
<evidence type="ECO:0000256" key="2">
    <source>
        <dbReference type="ARBA" id="ARBA00022473"/>
    </source>
</evidence>
<proteinExistence type="predicted"/>
<feature type="compositionally biased region" description="Low complexity" evidence="6">
    <location>
        <begin position="263"/>
        <end position="272"/>
    </location>
</feature>
<comment type="caution">
    <text evidence="7">The sequence shown here is derived from an EMBL/GenBank/DDBJ whole genome shotgun (WGS) entry which is preliminary data.</text>
</comment>